<reference evidence="8 9" key="1">
    <citation type="journal article" date="2019" name="Sci. Rep.">
        <title>Nanopore sequencing improves the draft genome of the human pathogenic amoeba Naegleria fowleri.</title>
        <authorList>
            <person name="Liechti N."/>
            <person name="Schurch N."/>
            <person name="Bruggmann R."/>
            <person name="Wittwer M."/>
        </authorList>
    </citation>
    <scope>NUCLEOTIDE SEQUENCE [LARGE SCALE GENOMIC DNA]</scope>
    <source>
        <strain evidence="8 9">ATCC 30894</strain>
    </source>
</reference>
<keyword evidence="4" id="KW-0496">Mitochondrion</keyword>
<evidence type="ECO:0000256" key="7">
    <source>
        <dbReference type="ARBA" id="ARBA00035179"/>
    </source>
</evidence>
<evidence type="ECO:0000256" key="3">
    <source>
        <dbReference type="ARBA" id="ARBA00022980"/>
    </source>
</evidence>
<dbReference type="GO" id="GO:0005762">
    <property type="term" value="C:mitochondrial large ribosomal subunit"/>
    <property type="evidence" value="ECO:0007669"/>
    <property type="project" value="TreeGrafter"/>
</dbReference>
<dbReference type="PANTHER" id="PTHR28595">
    <property type="entry name" value="39S RIBOSOMAL PROTEIN L54, MITOCHONDRIAL"/>
    <property type="match status" value="1"/>
</dbReference>
<dbReference type="VEuPathDB" id="AmoebaDB:NF0017810"/>
<dbReference type="Proteomes" id="UP000444721">
    <property type="component" value="Unassembled WGS sequence"/>
</dbReference>
<dbReference type="OrthoDB" id="10252718at2759"/>
<organism evidence="8 9">
    <name type="scientific">Naegleria fowleri</name>
    <name type="common">Brain eating amoeba</name>
    <dbReference type="NCBI Taxonomy" id="5763"/>
    <lineage>
        <taxon>Eukaryota</taxon>
        <taxon>Discoba</taxon>
        <taxon>Heterolobosea</taxon>
        <taxon>Tetramitia</taxon>
        <taxon>Eutetramitia</taxon>
        <taxon>Vahlkampfiidae</taxon>
        <taxon>Naegleria</taxon>
    </lineage>
</organism>
<dbReference type="EMBL" id="VFQX01000035">
    <property type="protein sequence ID" value="KAF0977182.1"/>
    <property type="molecule type" value="Genomic_DNA"/>
</dbReference>
<evidence type="ECO:0000313" key="9">
    <source>
        <dbReference type="Proteomes" id="UP000444721"/>
    </source>
</evidence>
<dbReference type="RefSeq" id="XP_044561895.1">
    <property type="nucleotide sequence ID" value="XM_044707183.1"/>
</dbReference>
<gene>
    <name evidence="8" type="ORF">FDP41_003835</name>
</gene>
<keyword evidence="3" id="KW-0689">Ribosomal protein</keyword>
<evidence type="ECO:0000256" key="2">
    <source>
        <dbReference type="ARBA" id="ARBA00022946"/>
    </source>
</evidence>
<keyword evidence="5" id="KW-0687">Ribonucleoprotein</keyword>
<evidence type="ECO:0000256" key="1">
    <source>
        <dbReference type="ARBA" id="ARBA00004173"/>
    </source>
</evidence>
<proteinExistence type="inferred from homology"/>
<sequence length="157" mass="17645">MMKRALTGLPSSSASSALALNSRKSIQIQIPTCFTQLRHESKWVKISSLSKAELQELAKKYGPETPKGAKGWGLEGHELPLNILKEAKNPVVKSPDKYPQWLFDVSYNPDPTLEQLKEKIAKGEKLTVAETKRFNKLTRRAKIKENNFNRVMGIVLA</sequence>
<dbReference type="GeneID" id="68111053"/>
<evidence type="ECO:0000256" key="5">
    <source>
        <dbReference type="ARBA" id="ARBA00023274"/>
    </source>
</evidence>
<dbReference type="GO" id="GO:0003735">
    <property type="term" value="F:structural constituent of ribosome"/>
    <property type="evidence" value="ECO:0007669"/>
    <property type="project" value="TreeGrafter"/>
</dbReference>
<evidence type="ECO:0000256" key="4">
    <source>
        <dbReference type="ARBA" id="ARBA00023128"/>
    </source>
</evidence>
<comment type="similarity">
    <text evidence="6">Belongs to the mitochondrion-specific ribosomal protein mL54 family.</text>
</comment>
<dbReference type="PANTHER" id="PTHR28595:SF1">
    <property type="entry name" value="LARGE RIBOSOMAL SUBUNIT PROTEIN ML54"/>
    <property type="match status" value="1"/>
</dbReference>
<dbReference type="AlphaFoldDB" id="A0A6A5BR38"/>
<keyword evidence="9" id="KW-1185">Reference proteome</keyword>
<dbReference type="InterPro" id="IPR013870">
    <property type="entry name" value="Ribosomal_mL54"/>
</dbReference>
<keyword evidence="2" id="KW-0809">Transit peptide</keyword>
<accession>A0A6A5BR38</accession>
<dbReference type="Pfam" id="PF08561">
    <property type="entry name" value="Ribosomal_L37"/>
    <property type="match status" value="1"/>
</dbReference>
<protein>
    <recommendedName>
        <fullName evidence="7">Large ribosomal subunit protein mL54</fullName>
    </recommendedName>
</protein>
<evidence type="ECO:0000256" key="6">
    <source>
        <dbReference type="ARBA" id="ARBA00033752"/>
    </source>
</evidence>
<evidence type="ECO:0000313" key="8">
    <source>
        <dbReference type="EMBL" id="KAF0977182.1"/>
    </source>
</evidence>
<dbReference type="VEuPathDB" id="AmoebaDB:FDP41_003835"/>
<dbReference type="VEuPathDB" id="AmoebaDB:NfTy_064060"/>
<comment type="subcellular location">
    <subcellularLocation>
        <location evidence="1">Mitochondrion</location>
    </subcellularLocation>
</comment>
<dbReference type="OMA" id="GHELNIN"/>
<name>A0A6A5BR38_NAEFO</name>
<comment type="caution">
    <text evidence="8">The sequence shown here is derived from an EMBL/GenBank/DDBJ whole genome shotgun (WGS) entry which is preliminary data.</text>
</comment>